<protein>
    <submittedName>
        <fullName evidence="7">Histone-lysine N-methyltransferase ASHR1-like</fullName>
    </submittedName>
</protein>
<gene>
    <name evidence="7" type="primary">LOC108864788</name>
</gene>
<evidence type="ECO:0000256" key="4">
    <source>
        <dbReference type="PROSITE-ProRule" id="PRU00134"/>
    </source>
</evidence>
<organism evidence="6 7">
    <name type="scientific">Galendromus occidentalis</name>
    <name type="common">western predatory mite</name>
    <dbReference type="NCBI Taxonomy" id="34638"/>
    <lineage>
        <taxon>Eukaryota</taxon>
        <taxon>Metazoa</taxon>
        <taxon>Ecdysozoa</taxon>
        <taxon>Arthropoda</taxon>
        <taxon>Chelicerata</taxon>
        <taxon>Arachnida</taxon>
        <taxon>Acari</taxon>
        <taxon>Parasitiformes</taxon>
        <taxon>Mesostigmata</taxon>
        <taxon>Gamasina</taxon>
        <taxon>Phytoseioidea</taxon>
        <taxon>Phytoseiidae</taxon>
        <taxon>Typhlodrominae</taxon>
        <taxon>Galendromus</taxon>
    </lineage>
</organism>
<dbReference type="Pfam" id="PF01753">
    <property type="entry name" value="zf-MYND"/>
    <property type="match status" value="1"/>
</dbReference>
<reference evidence="7" key="1">
    <citation type="submission" date="2025-08" db="UniProtKB">
        <authorList>
            <consortium name="RefSeq"/>
        </authorList>
    </citation>
    <scope>IDENTIFICATION</scope>
</reference>
<dbReference type="Proteomes" id="UP000694867">
    <property type="component" value="Unplaced"/>
</dbReference>
<dbReference type="Gene3D" id="6.10.140.2220">
    <property type="match status" value="1"/>
</dbReference>
<evidence type="ECO:0000313" key="6">
    <source>
        <dbReference type="Proteomes" id="UP000694867"/>
    </source>
</evidence>
<dbReference type="KEGG" id="goe:108864788"/>
<dbReference type="PROSITE" id="PS01360">
    <property type="entry name" value="ZF_MYND_1"/>
    <property type="match status" value="1"/>
</dbReference>
<dbReference type="SUPFAM" id="SSF82199">
    <property type="entry name" value="SET domain"/>
    <property type="match status" value="1"/>
</dbReference>
<dbReference type="AlphaFoldDB" id="A0AAJ7PAK4"/>
<dbReference type="Gene3D" id="2.170.270.10">
    <property type="entry name" value="SET domain"/>
    <property type="match status" value="1"/>
</dbReference>
<dbReference type="InterPro" id="IPR046341">
    <property type="entry name" value="SET_dom_sf"/>
</dbReference>
<dbReference type="InterPro" id="IPR002893">
    <property type="entry name" value="Znf_MYND"/>
</dbReference>
<dbReference type="PROSITE" id="PS50865">
    <property type="entry name" value="ZF_MYND_2"/>
    <property type="match status" value="1"/>
</dbReference>
<name>A0AAJ7PAK4_9ACAR</name>
<feature type="domain" description="MYND-type" evidence="5">
    <location>
        <begin position="31"/>
        <end position="68"/>
    </location>
</feature>
<dbReference type="InterPro" id="IPR050869">
    <property type="entry name" value="H3K4_H4K5_MeTrfase"/>
</dbReference>
<dbReference type="GO" id="GO:0008270">
    <property type="term" value="F:zinc ion binding"/>
    <property type="evidence" value="ECO:0007669"/>
    <property type="project" value="UniProtKB-KW"/>
</dbReference>
<evidence type="ECO:0000256" key="2">
    <source>
        <dbReference type="ARBA" id="ARBA00022771"/>
    </source>
</evidence>
<proteinExistence type="predicted"/>
<evidence type="ECO:0000313" key="7">
    <source>
        <dbReference type="RefSeq" id="XP_018496515.1"/>
    </source>
</evidence>
<dbReference type="GeneID" id="108864788"/>
<dbReference type="PANTHER" id="PTHR12197">
    <property type="entry name" value="HISTONE-LYSINE N-METHYLTRANSFERASE SMYD"/>
    <property type="match status" value="1"/>
</dbReference>
<accession>A0AAJ7PAK4</accession>
<keyword evidence="2 4" id="KW-0863">Zinc-finger</keyword>
<keyword evidence="3" id="KW-0862">Zinc</keyword>
<dbReference type="RefSeq" id="XP_018496515.1">
    <property type="nucleotide sequence ID" value="XM_018640999.1"/>
</dbReference>
<evidence type="ECO:0000256" key="1">
    <source>
        <dbReference type="ARBA" id="ARBA00022723"/>
    </source>
</evidence>
<dbReference type="SUPFAM" id="SSF144232">
    <property type="entry name" value="HIT/MYND zinc finger-like"/>
    <property type="match status" value="1"/>
</dbReference>
<dbReference type="Gene3D" id="1.10.220.160">
    <property type="match status" value="1"/>
</dbReference>
<evidence type="ECO:0000256" key="3">
    <source>
        <dbReference type="ARBA" id="ARBA00022833"/>
    </source>
</evidence>
<keyword evidence="1" id="KW-0479">Metal-binding</keyword>
<evidence type="ECO:0000259" key="5">
    <source>
        <dbReference type="PROSITE" id="PS50865"/>
    </source>
</evidence>
<sequence length="407" mass="46587">MPSLSFKKGEIILQEAPYAAAVNDVSLQTICAYCFEEATVEPCSKCKTVGYCSRECKRKDHDDHAMECYAMTHESARNLDTECRLVIRAIAKHHRELAKNSVSVGNWFGIKRSIIHLLSHLDHLVQNPRKYAETAAKARRILAVIQDKVPCTYEEVLAMIMRMRINTFGASTSTGLPSVVAVHLAASKFDHSCEPQIPVTHLFNKRKICFRAVEDFTCEREDLKISYLPPLMSYPARQERLLSHYYFECGCQKCWDDYNAGAKEDCPPEIIEELETLLACGDQDQIYEEGTKILERMTGLPEDNYWVYQLRCALQAAAFVRGEFYESLQHGYHAFIVTPAASYQATILYSMYLALHELGWNQKSHEHHDYFVECVKKGERLFDVCFGKRHTIASELRRAVRSMRLGA</sequence>
<keyword evidence="6" id="KW-1185">Reference proteome</keyword>